<keyword evidence="1" id="KW-0732">Signal</keyword>
<feature type="signal peptide" evidence="1">
    <location>
        <begin position="1"/>
        <end position="21"/>
    </location>
</feature>
<dbReference type="RefSeq" id="WP_014702800.1">
    <property type="nucleotide sequence ID" value="NC_017856.1"/>
</dbReference>
<dbReference type="HOGENOM" id="CLU_073059_0_0_6"/>
<keyword evidence="3" id="KW-1185">Reference proteome</keyword>
<dbReference type="PATRIC" id="fig|754477.3.peg.169"/>
<dbReference type="eggNOG" id="ENOG502Z7KM">
    <property type="taxonomic scope" value="Bacteria"/>
</dbReference>
<name>I1YEK7_METFJ</name>
<dbReference type="STRING" id="754477.Q7C_169"/>
<organism evidence="2 3">
    <name type="scientific">Methylophaga frappieri (strain ATCC BAA-2434 / DSM 25690 / JAM7)</name>
    <dbReference type="NCBI Taxonomy" id="754477"/>
    <lineage>
        <taxon>Bacteria</taxon>
        <taxon>Pseudomonadati</taxon>
        <taxon>Pseudomonadota</taxon>
        <taxon>Gammaproteobacteria</taxon>
        <taxon>Thiotrichales</taxon>
        <taxon>Piscirickettsiaceae</taxon>
        <taxon>Methylophaga</taxon>
    </lineage>
</organism>
<sequence precursor="true">MNAIRLLLTTLCLSWAFSAAAEPTQIMVRAKAVDAKFIGTSVGGVKAVIEDAETGEILDTGWISGDTGDTAVLIKNPLERGQRQTTDTTAGYLATLDIETPRLVRISLFAPYGYRQSLQAASVTTWVIPGKPILGDGIILNMTGFIVDAWTQVLESGEVNIMTKAALLCGCPITHDGHWQADNYQATAIIMKEDKTITEVPMKFVGPVGMFRGKTTLTDPGHYKAIVTLYDKQHGNVGVDRSMFEVPAKK</sequence>
<evidence type="ECO:0000313" key="2">
    <source>
        <dbReference type="EMBL" id="AFJ01350.1"/>
    </source>
</evidence>
<accession>I1YEK7</accession>
<gene>
    <name evidence="2" type="ordered locus">Q7C_169</name>
</gene>
<dbReference type="AlphaFoldDB" id="I1YEK7"/>
<reference evidence="2 3" key="1">
    <citation type="journal article" date="2012" name="J. Bacteriol.">
        <title>Complete genome sequences of Methylophaga sp. strain JAM1 and Methylophaga sp. strain JAM7.</title>
        <authorList>
            <person name="Villeneuve C."/>
            <person name="Martineau C."/>
            <person name="Mauffrey F."/>
            <person name="Villemur R."/>
        </authorList>
    </citation>
    <scope>NUCLEOTIDE SEQUENCE [LARGE SCALE GENOMIC DNA]</scope>
    <source>
        <strain evidence="2 3">JAM7</strain>
    </source>
</reference>
<proteinExistence type="predicted"/>
<dbReference type="KEGG" id="mec:Q7C_169"/>
<evidence type="ECO:0000313" key="3">
    <source>
        <dbReference type="Proteomes" id="UP000009145"/>
    </source>
</evidence>
<feature type="chain" id="PRO_5003654571" evidence="1">
    <location>
        <begin position="22"/>
        <end position="250"/>
    </location>
</feature>
<evidence type="ECO:0000256" key="1">
    <source>
        <dbReference type="SAM" id="SignalP"/>
    </source>
</evidence>
<dbReference type="EMBL" id="CP003380">
    <property type="protein sequence ID" value="AFJ01350.1"/>
    <property type="molecule type" value="Genomic_DNA"/>
</dbReference>
<protein>
    <submittedName>
        <fullName evidence="2">Uncharacterized protein</fullName>
    </submittedName>
</protein>
<dbReference type="Proteomes" id="UP000009145">
    <property type="component" value="Chromosome"/>
</dbReference>